<accession>A0A2N0YZC0</accession>
<dbReference type="EMBL" id="PISE01000039">
    <property type="protein sequence ID" value="PKG22602.1"/>
    <property type="molecule type" value="Genomic_DNA"/>
</dbReference>
<dbReference type="AlphaFoldDB" id="A0A2N0YZC0"/>
<dbReference type="OrthoDB" id="2918563at2"/>
<protein>
    <submittedName>
        <fullName evidence="1">Uncharacterized protein</fullName>
    </submittedName>
</protein>
<evidence type="ECO:0000313" key="1">
    <source>
        <dbReference type="EMBL" id="PKG22602.1"/>
    </source>
</evidence>
<keyword evidence="2" id="KW-1185">Reference proteome</keyword>
<organism evidence="1 2">
    <name type="scientific">Niallia nealsonii</name>
    <dbReference type="NCBI Taxonomy" id="115979"/>
    <lineage>
        <taxon>Bacteria</taxon>
        <taxon>Bacillati</taxon>
        <taxon>Bacillota</taxon>
        <taxon>Bacilli</taxon>
        <taxon>Bacillales</taxon>
        <taxon>Bacillaceae</taxon>
        <taxon>Niallia</taxon>
    </lineage>
</organism>
<proteinExistence type="predicted"/>
<sequence>MKAYFSNRVYKQTLSKEYVNSISHALLVFNRAKHFSFQTQVVEKRSGTSKRDKSLHLTVKDCFSLNDHYANSAVQESNAMMKAQKELQKMHIENKEVQIHSVKKKIKSIKSRLTTLMNNSPRYFK</sequence>
<dbReference type="RefSeq" id="WP_101178257.1">
    <property type="nucleotide sequence ID" value="NZ_PISE01000039.1"/>
</dbReference>
<dbReference type="Proteomes" id="UP000233375">
    <property type="component" value="Unassembled WGS sequence"/>
</dbReference>
<gene>
    <name evidence="1" type="ORF">CWS01_16400</name>
</gene>
<comment type="caution">
    <text evidence="1">The sequence shown here is derived from an EMBL/GenBank/DDBJ whole genome shotgun (WGS) entry which is preliminary data.</text>
</comment>
<reference evidence="1 2" key="1">
    <citation type="journal article" date="2003" name="Int. J. Syst. Evol. Microbiol.">
        <title>Bacillus nealsonii sp. nov., isolated from a spacecraft-assembly facility, whose spores are gamma-radiation resistant.</title>
        <authorList>
            <person name="Venkateswaran K."/>
            <person name="Kempf M."/>
            <person name="Chen F."/>
            <person name="Satomi M."/>
            <person name="Nicholson W."/>
            <person name="Kern R."/>
        </authorList>
    </citation>
    <scope>NUCLEOTIDE SEQUENCE [LARGE SCALE GENOMIC DNA]</scope>
    <source>
        <strain evidence="1 2">FO-92</strain>
    </source>
</reference>
<evidence type="ECO:0000313" key="2">
    <source>
        <dbReference type="Proteomes" id="UP000233375"/>
    </source>
</evidence>
<name>A0A2N0YZC0_9BACI</name>